<evidence type="ECO:0000313" key="2">
    <source>
        <dbReference type="Proteomes" id="UP000439903"/>
    </source>
</evidence>
<dbReference type="AlphaFoldDB" id="A0A8H4ADC8"/>
<sequence length="86" mass="9609">MSNWPSPNSEIHHLLCKLPSGSAGYPPGPLWQAFNLVKTNKNKKLKASFQSIRDQQDVRQPSSIAISNCGSISDLSEYSNKEFLKF</sequence>
<name>A0A8H4ADC8_GIGMA</name>
<keyword evidence="2" id="KW-1185">Reference proteome</keyword>
<proteinExistence type="predicted"/>
<gene>
    <name evidence="1" type="ORF">F8M41_023497</name>
</gene>
<comment type="caution">
    <text evidence="1">The sequence shown here is derived from an EMBL/GenBank/DDBJ whole genome shotgun (WGS) entry which is preliminary data.</text>
</comment>
<dbReference type="OrthoDB" id="2491081at2759"/>
<dbReference type="Proteomes" id="UP000439903">
    <property type="component" value="Unassembled WGS sequence"/>
</dbReference>
<evidence type="ECO:0000313" key="1">
    <source>
        <dbReference type="EMBL" id="KAF0482076.1"/>
    </source>
</evidence>
<accession>A0A8H4ADC8</accession>
<protein>
    <submittedName>
        <fullName evidence="1">Uncharacterized protein</fullName>
    </submittedName>
</protein>
<reference evidence="1 2" key="1">
    <citation type="journal article" date="2019" name="Environ. Microbiol.">
        <title>At the nexus of three kingdoms: the genome of the mycorrhizal fungus Gigaspora margarita provides insights into plant, endobacterial and fungal interactions.</title>
        <authorList>
            <person name="Venice F."/>
            <person name="Ghignone S."/>
            <person name="Salvioli di Fossalunga A."/>
            <person name="Amselem J."/>
            <person name="Novero M."/>
            <person name="Xianan X."/>
            <person name="Sedzielewska Toro K."/>
            <person name="Morin E."/>
            <person name="Lipzen A."/>
            <person name="Grigoriev I.V."/>
            <person name="Henrissat B."/>
            <person name="Martin F.M."/>
            <person name="Bonfante P."/>
        </authorList>
    </citation>
    <scope>NUCLEOTIDE SEQUENCE [LARGE SCALE GENOMIC DNA]</scope>
    <source>
        <strain evidence="1 2">BEG34</strain>
    </source>
</reference>
<dbReference type="EMBL" id="WTPW01000766">
    <property type="protein sequence ID" value="KAF0482076.1"/>
    <property type="molecule type" value="Genomic_DNA"/>
</dbReference>
<organism evidence="1 2">
    <name type="scientific">Gigaspora margarita</name>
    <dbReference type="NCBI Taxonomy" id="4874"/>
    <lineage>
        <taxon>Eukaryota</taxon>
        <taxon>Fungi</taxon>
        <taxon>Fungi incertae sedis</taxon>
        <taxon>Mucoromycota</taxon>
        <taxon>Glomeromycotina</taxon>
        <taxon>Glomeromycetes</taxon>
        <taxon>Diversisporales</taxon>
        <taxon>Gigasporaceae</taxon>
        <taxon>Gigaspora</taxon>
    </lineage>
</organism>